<feature type="compositionally biased region" description="Polar residues" evidence="1">
    <location>
        <begin position="74"/>
        <end position="91"/>
    </location>
</feature>
<feature type="compositionally biased region" description="Basic and acidic residues" evidence="1">
    <location>
        <begin position="92"/>
        <end position="104"/>
    </location>
</feature>
<dbReference type="Proteomes" id="UP000289738">
    <property type="component" value="Unassembled WGS sequence"/>
</dbReference>
<proteinExistence type="predicted"/>
<keyword evidence="3" id="KW-1185">Reference proteome</keyword>
<evidence type="ECO:0000313" key="2">
    <source>
        <dbReference type="EMBL" id="RYQ81278.1"/>
    </source>
</evidence>
<gene>
    <name evidence="2" type="ORF">Ahy_Scaffold1g107246</name>
</gene>
<protein>
    <submittedName>
        <fullName evidence="2">Uncharacterized protein</fullName>
    </submittedName>
</protein>
<evidence type="ECO:0000256" key="1">
    <source>
        <dbReference type="SAM" id="MobiDB-lite"/>
    </source>
</evidence>
<feature type="region of interest" description="Disordered" evidence="1">
    <location>
        <begin position="73"/>
        <end position="104"/>
    </location>
</feature>
<dbReference type="EMBL" id="SDMP01000021">
    <property type="protein sequence ID" value="RYQ81278.1"/>
    <property type="molecule type" value="Genomic_DNA"/>
</dbReference>
<dbReference type="AlphaFoldDB" id="A0A444WV12"/>
<reference evidence="2 3" key="1">
    <citation type="submission" date="2019-01" db="EMBL/GenBank/DDBJ databases">
        <title>Sequencing of cultivated peanut Arachis hypogaea provides insights into genome evolution and oil improvement.</title>
        <authorList>
            <person name="Chen X."/>
        </authorList>
    </citation>
    <scope>NUCLEOTIDE SEQUENCE [LARGE SCALE GENOMIC DNA]</scope>
    <source>
        <strain evidence="3">cv. Fuhuasheng</strain>
        <tissue evidence="2">Leaves</tissue>
    </source>
</reference>
<comment type="caution">
    <text evidence="2">The sequence shown here is derived from an EMBL/GenBank/DDBJ whole genome shotgun (WGS) entry which is preliminary data.</text>
</comment>
<dbReference type="STRING" id="3818.A0A444WV12"/>
<organism evidence="2 3">
    <name type="scientific">Arachis hypogaea</name>
    <name type="common">Peanut</name>
    <dbReference type="NCBI Taxonomy" id="3818"/>
    <lineage>
        <taxon>Eukaryota</taxon>
        <taxon>Viridiplantae</taxon>
        <taxon>Streptophyta</taxon>
        <taxon>Embryophyta</taxon>
        <taxon>Tracheophyta</taxon>
        <taxon>Spermatophyta</taxon>
        <taxon>Magnoliopsida</taxon>
        <taxon>eudicotyledons</taxon>
        <taxon>Gunneridae</taxon>
        <taxon>Pentapetalae</taxon>
        <taxon>rosids</taxon>
        <taxon>fabids</taxon>
        <taxon>Fabales</taxon>
        <taxon>Fabaceae</taxon>
        <taxon>Papilionoideae</taxon>
        <taxon>50 kb inversion clade</taxon>
        <taxon>dalbergioids sensu lato</taxon>
        <taxon>Dalbergieae</taxon>
        <taxon>Pterocarpus clade</taxon>
        <taxon>Arachis</taxon>
    </lineage>
</organism>
<evidence type="ECO:0000313" key="3">
    <source>
        <dbReference type="Proteomes" id="UP000289738"/>
    </source>
</evidence>
<name>A0A444WV12_ARAHY</name>
<sequence>MEFESLSLANEVIEFDMIGLGDDGAIDIEHHVEDDDDYISVDNEAANKVARATKNDGRLVISNGTYKEDLRWNNEATTSYRDPQTSLQQSSSKDDHDRTIEKLTRQLDRAQRKCEVYRSNLLSILKDMEEQKLELSVKVQNIKLGMKD</sequence>
<accession>A0A444WV12</accession>